<dbReference type="Proteomes" id="UP000277204">
    <property type="component" value="Unassembled WGS sequence"/>
</dbReference>
<protein>
    <submittedName>
        <fullName evidence="1">Uncharacterized protein</fullName>
    </submittedName>
</protein>
<evidence type="ECO:0000313" key="1">
    <source>
        <dbReference type="EMBL" id="VDO91952.1"/>
    </source>
</evidence>
<name>A0A183M445_9TREM</name>
<gene>
    <name evidence="1" type="ORF">SMRZ_LOCUS10818</name>
</gene>
<proteinExistence type="predicted"/>
<reference evidence="1 2" key="1">
    <citation type="submission" date="2018-11" db="EMBL/GenBank/DDBJ databases">
        <authorList>
            <consortium name="Pathogen Informatics"/>
        </authorList>
    </citation>
    <scope>NUCLEOTIDE SEQUENCE [LARGE SCALE GENOMIC DNA]</scope>
    <source>
        <strain evidence="1 2">Zambia</strain>
    </source>
</reference>
<keyword evidence="2" id="KW-1185">Reference proteome</keyword>
<dbReference type="AlphaFoldDB" id="A0A183M445"/>
<evidence type="ECO:0000313" key="2">
    <source>
        <dbReference type="Proteomes" id="UP000277204"/>
    </source>
</evidence>
<organism evidence="1 2">
    <name type="scientific">Schistosoma margrebowiei</name>
    <dbReference type="NCBI Taxonomy" id="48269"/>
    <lineage>
        <taxon>Eukaryota</taxon>
        <taxon>Metazoa</taxon>
        <taxon>Spiralia</taxon>
        <taxon>Lophotrochozoa</taxon>
        <taxon>Platyhelminthes</taxon>
        <taxon>Trematoda</taxon>
        <taxon>Digenea</taxon>
        <taxon>Strigeidida</taxon>
        <taxon>Schistosomatoidea</taxon>
        <taxon>Schistosomatidae</taxon>
        <taxon>Schistosoma</taxon>
    </lineage>
</organism>
<accession>A0A183M445</accession>
<dbReference type="EMBL" id="UZAI01005772">
    <property type="protein sequence ID" value="VDO91952.1"/>
    <property type="molecule type" value="Genomic_DNA"/>
</dbReference>
<sequence>MHGLVLLLFLDAFSSLYVANCFCEFSCDDKCSSMELVFNAAKRLIRGPFFS</sequence>